<keyword evidence="3" id="KW-1185">Reference proteome</keyword>
<dbReference type="AlphaFoldDB" id="A0AA89B4X7"/>
<dbReference type="InterPro" id="IPR024489">
    <property type="entry name" value="Organ_specific_prot"/>
</dbReference>
<reference evidence="2" key="1">
    <citation type="submission" date="2022-12" db="EMBL/GenBank/DDBJ databases">
        <title>Draft genome assemblies for two species of Escallonia (Escalloniales).</title>
        <authorList>
            <person name="Chanderbali A."/>
            <person name="Dervinis C."/>
            <person name="Anghel I."/>
            <person name="Soltis D."/>
            <person name="Soltis P."/>
            <person name="Zapata F."/>
        </authorList>
    </citation>
    <scope>NUCLEOTIDE SEQUENCE</scope>
    <source>
        <strain evidence="2">UCBG64.0493</strain>
        <tissue evidence="2">Leaf</tissue>
    </source>
</reference>
<proteinExistence type="predicted"/>
<dbReference type="EMBL" id="JAVXUP010000731">
    <property type="protein sequence ID" value="KAK3022021.1"/>
    <property type="molecule type" value="Genomic_DNA"/>
</dbReference>
<evidence type="ECO:0000313" key="2">
    <source>
        <dbReference type="EMBL" id="KAK3022021.1"/>
    </source>
</evidence>
<name>A0AA89B4X7_9ASTE</name>
<comment type="caution">
    <text evidence="2">The sequence shown here is derived from an EMBL/GenBank/DDBJ whole genome shotgun (WGS) entry which is preliminary data.</text>
</comment>
<protein>
    <submittedName>
        <fullName evidence="2">Uncharacterized protein</fullName>
    </submittedName>
</protein>
<evidence type="ECO:0000256" key="1">
    <source>
        <dbReference type="SAM" id="MobiDB-lite"/>
    </source>
</evidence>
<dbReference type="PANTHER" id="PTHR33731:SF2">
    <property type="entry name" value="ORGAN-SPECIFIC PROTEIN S2-LIKE"/>
    <property type="match status" value="1"/>
</dbReference>
<accession>A0AA89B4X7</accession>
<feature type="region of interest" description="Disordered" evidence="1">
    <location>
        <begin position="1"/>
        <end position="20"/>
    </location>
</feature>
<dbReference type="PANTHER" id="PTHR33731">
    <property type="entry name" value="PROTEIN, PUTATIVE-RELATED"/>
    <property type="match status" value="1"/>
</dbReference>
<evidence type="ECO:0000313" key="3">
    <source>
        <dbReference type="Proteomes" id="UP001188597"/>
    </source>
</evidence>
<sequence length="308" mass="34760">MKSPIEQIASTEEARPNPGEYWQGIMKDQSMPEAIQGLIHGGTVTPLSRKKVDCHTSTEGRNNIQLASGDDFEPRPTVLVYLDDEKLTEDKSFMQEEKSYVKDFEPRPNALSYPLLVLKTGYEHDGTTCLGKALVTAMIAGTEEARPNPGEYWQGIMKDQPMPEAIQGFIHRGTVTPLSNKKVDCHTSTEGRNNIQLADQEKPSGDEFEPRPNVSVYHDDEKLTEDKSFVQEFEPRPAYHDDEKLTEDKSFVQEFEPRPNVSAYDDDANLKEDKSYVKDFEPRPNLIRFVVPPKWVVVPLSGDEIGTG</sequence>
<dbReference type="Proteomes" id="UP001188597">
    <property type="component" value="Unassembled WGS sequence"/>
</dbReference>
<organism evidence="2 3">
    <name type="scientific">Escallonia herrerae</name>
    <dbReference type="NCBI Taxonomy" id="1293975"/>
    <lineage>
        <taxon>Eukaryota</taxon>
        <taxon>Viridiplantae</taxon>
        <taxon>Streptophyta</taxon>
        <taxon>Embryophyta</taxon>
        <taxon>Tracheophyta</taxon>
        <taxon>Spermatophyta</taxon>
        <taxon>Magnoliopsida</taxon>
        <taxon>eudicotyledons</taxon>
        <taxon>Gunneridae</taxon>
        <taxon>Pentapetalae</taxon>
        <taxon>asterids</taxon>
        <taxon>campanulids</taxon>
        <taxon>Escalloniales</taxon>
        <taxon>Escalloniaceae</taxon>
        <taxon>Escallonia</taxon>
    </lineage>
</organism>
<dbReference type="Pfam" id="PF10950">
    <property type="entry name" value="Organ_specific"/>
    <property type="match status" value="2"/>
</dbReference>
<gene>
    <name evidence="2" type="ORF">RJ639_047411</name>
</gene>